<dbReference type="Gene3D" id="3.60.10.10">
    <property type="entry name" value="Endonuclease/exonuclease/phosphatase"/>
    <property type="match status" value="1"/>
</dbReference>
<dbReference type="InterPro" id="IPR036691">
    <property type="entry name" value="Endo/exonu/phosph_ase_sf"/>
</dbReference>
<keyword evidence="2" id="KW-0269">Exonuclease</keyword>
<protein>
    <submittedName>
        <fullName evidence="2">Metal-dependent hydrolase, endonuclease/exonuclease/phosphatase family</fullName>
    </submittedName>
</protein>
<name>A0A1G7V931_9FLAO</name>
<dbReference type="AlphaFoldDB" id="A0A1G7V931"/>
<dbReference type="EMBL" id="FNCW01000003">
    <property type="protein sequence ID" value="SDG56296.1"/>
    <property type="molecule type" value="Genomic_DNA"/>
</dbReference>
<dbReference type="GO" id="GO:0016020">
    <property type="term" value="C:membrane"/>
    <property type="evidence" value="ECO:0007669"/>
    <property type="project" value="GOC"/>
</dbReference>
<dbReference type="InterPro" id="IPR005135">
    <property type="entry name" value="Endo/exonuclease/phosphatase"/>
</dbReference>
<dbReference type="Proteomes" id="UP000199296">
    <property type="component" value="Unassembled WGS sequence"/>
</dbReference>
<dbReference type="RefSeq" id="WP_093365851.1">
    <property type="nucleotide sequence ID" value="NZ_FNCW01000003.1"/>
</dbReference>
<dbReference type="GO" id="GO:0006506">
    <property type="term" value="P:GPI anchor biosynthetic process"/>
    <property type="evidence" value="ECO:0007669"/>
    <property type="project" value="TreeGrafter"/>
</dbReference>
<keyword evidence="3" id="KW-1185">Reference proteome</keyword>
<accession>A0A1G7V931</accession>
<gene>
    <name evidence="2" type="ORF">SAMN04488027_103164</name>
</gene>
<evidence type="ECO:0000313" key="3">
    <source>
        <dbReference type="Proteomes" id="UP000199296"/>
    </source>
</evidence>
<reference evidence="2 3" key="1">
    <citation type="submission" date="2016-10" db="EMBL/GenBank/DDBJ databases">
        <authorList>
            <person name="de Groot N.N."/>
        </authorList>
    </citation>
    <scope>NUCLEOTIDE SEQUENCE [LARGE SCALE GENOMIC DNA]</scope>
    <source>
        <strain evidence="2 3">DSM 19803</strain>
    </source>
</reference>
<dbReference type="PANTHER" id="PTHR14859:SF1">
    <property type="entry name" value="PGAP2-INTERACTING PROTEIN"/>
    <property type="match status" value="1"/>
</dbReference>
<feature type="domain" description="Endonuclease/exonuclease/phosphatase" evidence="1">
    <location>
        <begin position="53"/>
        <end position="318"/>
    </location>
</feature>
<dbReference type="SUPFAM" id="SSF56219">
    <property type="entry name" value="DNase I-like"/>
    <property type="match status" value="1"/>
</dbReference>
<dbReference type="OrthoDB" id="5447300at2"/>
<organism evidence="2 3">
    <name type="scientific">Psychroflexus sediminis</name>
    <dbReference type="NCBI Taxonomy" id="470826"/>
    <lineage>
        <taxon>Bacteria</taxon>
        <taxon>Pseudomonadati</taxon>
        <taxon>Bacteroidota</taxon>
        <taxon>Flavobacteriia</taxon>
        <taxon>Flavobacteriales</taxon>
        <taxon>Flavobacteriaceae</taxon>
        <taxon>Psychroflexus</taxon>
    </lineage>
</organism>
<dbReference type="GO" id="GO:0004527">
    <property type="term" value="F:exonuclease activity"/>
    <property type="evidence" value="ECO:0007669"/>
    <property type="project" value="UniProtKB-KW"/>
</dbReference>
<dbReference type="PANTHER" id="PTHR14859">
    <property type="entry name" value="CALCOFLUOR WHITE HYPERSENSITIVE PROTEIN PRECURSOR"/>
    <property type="match status" value="1"/>
</dbReference>
<dbReference type="Pfam" id="PF03372">
    <property type="entry name" value="Exo_endo_phos"/>
    <property type="match status" value="1"/>
</dbReference>
<evidence type="ECO:0000259" key="1">
    <source>
        <dbReference type="Pfam" id="PF03372"/>
    </source>
</evidence>
<dbReference type="InterPro" id="IPR051916">
    <property type="entry name" value="GPI-anchor_lipid_remodeler"/>
</dbReference>
<sequence>MKKIVVSLVLIVIAFLGFYIWASSGEFNTDTDRYAIYNNSTSEALEKDTLSIITFNIGYLSGMTNNKAVERTKALFDANANRLLQLLDENSIEILALQEIDFGSSRSFEVNQLELIQKKGNYNFAAKAINWDKNYVPFPYWPVHLQFGKIQSGQALVSRYPILSNTVEILEKPVDRPFYYNDFYLDRLIQTSKISIDGTDLTIMNIHLEAFSEKTRAIHLEHVFDTFKALVAKGPAILLGDFNESLLPMEASLMQKFYKQPNFGHAISTSQVTDFGDDNYTFSAETPKVKIDYIFYSSDFIEMIDAKTISNTNLLSDHLPVMMRFQLKGVNGNLSLR</sequence>
<evidence type="ECO:0000313" key="2">
    <source>
        <dbReference type="EMBL" id="SDG56296.1"/>
    </source>
</evidence>
<keyword evidence="2" id="KW-0378">Hydrolase</keyword>
<keyword evidence="2" id="KW-0540">Nuclease</keyword>
<dbReference type="GO" id="GO:0004519">
    <property type="term" value="F:endonuclease activity"/>
    <property type="evidence" value="ECO:0007669"/>
    <property type="project" value="UniProtKB-KW"/>
</dbReference>
<dbReference type="STRING" id="470826.SAMN04488027_103164"/>
<proteinExistence type="predicted"/>
<keyword evidence="2" id="KW-0255">Endonuclease</keyword>